<keyword evidence="6 7" id="KW-0472">Membrane</keyword>
<dbReference type="RefSeq" id="WP_132382800.1">
    <property type="nucleotide sequence ID" value="NZ_DAIQXH010000052.1"/>
</dbReference>
<dbReference type="InterPro" id="IPR029044">
    <property type="entry name" value="Nucleotide-diphossugar_trans"/>
</dbReference>
<evidence type="ECO:0000313" key="10">
    <source>
        <dbReference type="Proteomes" id="UP000295726"/>
    </source>
</evidence>
<evidence type="ECO:0000256" key="5">
    <source>
        <dbReference type="ARBA" id="ARBA00022989"/>
    </source>
</evidence>
<evidence type="ECO:0000256" key="1">
    <source>
        <dbReference type="ARBA" id="ARBA00004141"/>
    </source>
</evidence>
<dbReference type="InterPro" id="IPR050256">
    <property type="entry name" value="Glycosyltransferase_2"/>
</dbReference>
<proteinExistence type="predicted"/>
<keyword evidence="10" id="KW-1185">Reference proteome</keyword>
<evidence type="ECO:0000256" key="2">
    <source>
        <dbReference type="ARBA" id="ARBA00022676"/>
    </source>
</evidence>
<evidence type="ECO:0000256" key="6">
    <source>
        <dbReference type="ARBA" id="ARBA00023136"/>
    </source>
</evidence>
<dbReference type="OrthoDB" id="9807778at2"/>
<dbReference type="GO" id="GO:0005886">
    <property type="term" value="C:plasma membrane"/>
    <property type="evidence" value="ECO:0007669"/>
    <property type="project" value="TreeGrafter"/>
</dbReference>
<evidence type="ECO:0000256" key="4">
    <source>
        <dbReference type="ARBA" id="ARBA00022692"/>
    </source>
</evidence>
<feature type="transmembrane region" description="Helical" evidence="7">
    <location>
        <begin position="264"/>
        <end position="287"/>
    </location>
</feature>
<evidence type="ECO:0000313" key="9">
    <source>
        <dbReference type="EMBL" id="TCS76625.1"/>
    </source>
</evidence>
<evidence type="ECO:0000256" key="7">
    <source>
        <dbReference type="SAM" id="Phobius"/>
    </source>
</evidence>
<keyword evidence="5 7" id="KW-1133">Transmembrane helix</keyword>
<dbReference type="PANTHER" id="PTHR48090">
    <property type="entry name" value="UNDECAPRENYL-PHOSPHATE 4-DEOXY-4-FORMAMIDO-L-ARABINOSE TRANSFERASE-RELATED"/>
    <property type="match status" value="1"/>
</dbReference>
<protein>
    <submittedName>
        <fullName evidence="9">Dolichol-phosphate mannosyltransferase</fullName>
    </submittedName>
</protein>
<organism evidence="9 10">
    <name type="scientific">Muricomes intestini</name>
    <dbReference type="NCBI Taxonomy" id="1796634"/>
    <lineage>
        <taxon>Bacteria</taxon>
        <taxon>Bacillati</taxon>
        <taxon>Bacillota</taxon>
        <taxon>Clostridia</taxon>
        <taxon>Lachnospirales</taxon>
        <taxon>Lachnospiraceae</taxon>
        <taxon>Muricomes</taxon>
    </lineage>
</organism>
<accession>A0A4R3K2J1</accession>
<dbReference type="AlphaFoldDB" id="A0A4R3K2J1"/>
<name>A0A4R3K2J1_9FIRM</name>
<feature type="domain" description="Glycosyltransferase 2-like" evidence="8">
    <location>
        <begin position="6"/>
        <end position="167"/>
    </location>
</feature>
<keyword evidence="3 9" id="KW-0808">Transferase</keyword>
<dbReference type="SUPFAM" id="SSF53448">
    <property type="entry name" value="Nucleotide-diphospho-sugar transferases"/>
    <property type="match status" value="1"/>
</dbReference>
<comment type="subcellular location">
    <subcellularLocation>
        <location evidence="1">Membrane</location>
        <topology evidence="1">Multi-pass membrane protein</topology>
    </subcellularLocation>
</comment>
<evidence type="ECO:0000256" key="3">
    <source>
        <dbReference type="ARBA" id="ARBA00022679"/>
    </source>
</evidence>
<reference evidence="9 10" key="1">
    <citation type="submission" date="2019-03" db="EMBL/GenBank/DDBJ databases">
        <title>Genomic Encyclopedia of Type Strains, Phase IV (KMG-IV): sequencing the most valuable type-strain genomes for metagenomic binning, comparative biology and taxonomic classification.</title>
        <authorList>
            <person name="Goeker M."/>
        </authorList>
    </citation>
    <scope>NUCLEOTIDE SEQUENCE [LARGE SCALE GENOMIC DNA]</scope>
    <source>
        <strain evidence="9 10">DSM 29489</strain>
    </source>
</reference>
<dbReference type="Gene3D" id="3.90.550.10">
    <property type="entry name" value="Spore Coat Polysaccharide Biosynthesis Protein SpsA, Chain A"/>
    <property type="match status" value="1"/>
</dbReference>
<dbReference type="Proteomes" id="UP000295726">
    <property type="component" value="Unassembled WGS sequence"/>
</dbReference>
<dbReference type="Pfam" id="PF00535">
    <property type="entry name" value="Glycos_transf_2"/>
    <property type="match status" value="1"/>
</dbReference>
<sequence>MKDKLSIVLPAYNESKMICKTRAKLAEVLEKAGIEYELIFVDDGSKDDTWAAIRTASETYPGITGIHFSRNFGKEAAIFAGLSQALGNVVAVMDCDLQHPPETLVQMYRLWKQGYEVIDGVKADRGKEGVLYKVSAGTFYRIMSKATGVDMKNASDFKMMDKKVVDTLLKMPERNTFFRALASWTGYRATAVEFDVQERKEGESKWSLMSLIKYAFTNISLFTAFPLQFVTFSGMFVLLVGIILGIQTIAKYLSGTAVEGFTTVIVLILFIGSIIMISLGLIGYYLAKMYEEIKHRPKFIISETSGVTTVDSKI</sequence>
<gene>
    <name evidence="9" type="ORF">EDD59_1237</name>
</gene>
<keyword evidence="2 9" id="KW-0328">Glycosyltransferase</keyword>
<feature type="transmembrane region" description="Helical" evidence="7">
    <location>
        <begin position="219"/>
        <end position="244"/>
    </location>
</feature>
<dbReference type="CDD" id="cd04187">
    <property type="entry name" value="DPM1_like_bac"/>
    <property type="match status" value="1"/>
</dbReference>
<keyword evidence="4 7" id="KW-0812">Transmembrane</keyword>
<dbReference type="InterPro" id="IPR001173">
    <property type="entry name" value="Glyco_trans_2-like"/>
</dbReference>
<evidence type="ECO:0000259" key="8">
    <source>
        <dbReference type="Pfam" id="PF00535"/>
    </source>
</evidence>
<dbReference type="EMBL" id="SLZZ01000023">
    <property type="protein sequence ID" value="TCS76625.1"/>
    <property type="molecule type" value="Genomic_DNA"/>
</dbReference>
<comment type="caution">
    <text evidence="9">The sequence shown here is derived from an EMBL/GenBank/DDBJ whole genome shotgun (WGS) entry which is preliminary data.</text>
</comment>
<dbReference type="GO" id="GO:0016757">
    <property type="term" value="F:glycosyltransferase activity"/>
    <property type="evidence" value="ECO:0007669"/>
    <property type="project" value="UniProtKB-KW"/>
</dbReference>
<dbReference type="PANTHER" id="PTHR48090:SF1">
    <property type="entry name" value="PROPHAGE BACTOPRENOL GLUCOSYL TRANSFERASE HOMOLOG"/>
    <property type="match status" value="1"/>
</dbReference>